<sequence>MMWCVCSVCSSPRICFAQIQFVTGLVFFFKRFVSIELHKGNALKNSSPGLKPPVLFVKVTIHVVVIFCLL</sequence>
<evidence type="ECO:0000313" key="1">
    <source>
        <dbReference type="EMBL" id="JAH08400.1"/>
    </source>
</evidence>
<name>A0A0E9PWD9_ANGAN</name>
<accession>A0A0E9PWD9</accession>
<proteinExistence type="predicted"/>
<organism evidence="1">
    <name type="scientific">Anguilla anguilla</name>
    <name type="common">European freshwater eel</name>
    <name type="synonym">Muraena anguilla</name>
    <dbReference type="NCBI Taxonomy" id="7936"/>
    <lineage>
        <taxon>Eukaryota</taxon>
        <taxon>Metazoa</taxon>
        <taxon>Chordata</taxon>
        <taxon>Craniata</taxon>
        <taxon>Vertebrata</taxon>
        <taxon>Euteleostomi</taxon>
        <taxon>Actinopterygii</taxon>
        <taxon>Neopterygii</taxon>
        <taxon>Teleostei</taxon>
        <taxon>Anguilliformes</taxon>
        <taxon>Anguillidae</taxon>
        <taxon>Anguilla</taxon>
    </lineage>
</organism>
<dbReference type="AlphaFoldDB" id="A0A0E9PWD9"/>
<reference evidence="1" key="1">
    <citation type="submission" date="2014-11" db="EMBL/GenBank/DDBJ databases">
        <authorList>
            <person name="Amaro Gonzalez C."/>
        </authorList>
    </citation>
    <scope>NUCLEOTIDE SEQUENCE</scope>
</reference>
<protein>
    <submittedName>
        <fullName evidence="1">Uncharacterized protein</fullName>
    </submittedName>
</protein>
<dbReference type="EMBL" id="GBXM01100177">
    <property type="protein sequence ID" value="JAH08400.1"/>
    <property type="molecule type" value="Transcribed_RNA"/>
</dbReference>
<reference evidence="1" key="2">
    <citation type="journal article" date="2015" name="Fish Shellfish Immunol.">
        <title>Early steps in the European eel (Anguilla anguilla)-Vibrio vulnificus interaction in the gills: Role of the RtxA13 toxin.</title>
        <authorList>
            <person name="Callol A."/>
            <person name="Pajuelo D."/>
            <person name="Ebbesson L."/>
            <person name="Teles M."/>
            <person name="MacKenzie S."/>
            <person name="Amaro C."/>
        </authorList>
    </citation>
    <scope>NUCLEOTIDE SEQUENCE</scope>
</reference>